<dbReference type="InterPro" id="IPR016181">
    <property type="entry name" value="Acyl_CoA_acyltransferase"/>
</dbReference>
<dbReference type="RefSeq" id="WP_132166010.1">
    <property type="nucleotide sequence ID" value="NZ_SMKX01000009.1"/>
</dbReference>
<protein>
    <submittedName>
        <fullName evidence="1">Uncharacterized protein</fullName>
    </submittedName>
</protein>
<proteinExistence type="predicted"/>
<name>A0A4R4ZUB3_9ACTN</name>
<dbReference type="SUPFAM" id="SSF55729">
    <property type="entry name" value="Acyl-CoA N-acyltransferases (Nat)"/>
    <property type="match status" value="1"/>
</dbReference>
<sequence length="94" mass="10045">MATWLSWPFGLDEFRAEPLAGAGIGPEPFQTPAPSRPLLNSISSYLREQTDADKLQGSVDPQNVASGRALLAAGFTPVSVDSDGLISYELPLDR</sequence>
<accession>A0A4R4ZUB3</accession>
<dbReference type="Proteomes" id="UP000295124">
    <property type="component" value="Unassembled WGS sequence"/>
</dbReference>
<gene>
    <name evidence="1" type="ORF">E1263_05465</name>
</gene>
<dbReference type="EMBL" id="SMKX01000009">
    <property type="protein sequence ID" value="TDD62060.1"/>
    <property type="molecule type" value="Genomic_DNA"/>
</dbReference>
<dbReference type="OrthoDB" id="7945430at2"/>
<comment type="caution">
    <text evidence="1">The sequence shown here is derived from an EMBL/GenBank/DDBJ whole genome shotgun (WGS) entry which is preliminary data.</text>
</comment>
<organism evidence="1 2">
    <name type="scientific">Kribbella antibiotica</name>
    <dbReference type="NCBI Taxonomy" id="190195"/>
    <lineage>
        <taxon>Bacteria</taxon>
        <taxon>Bacillati</taxon>
        <taxon>Actinomycetota</taxon>
        <taxon>Actinomycetes</taxon>
        <taxon>Propionibacteriales</taxon>
        <taxon>Kribbellaceae</taxon>
        <taxon>Kribbella</taxon>
    </lineage>
</organism>
<evidence type="ECO:0000313" key="1">
    <source>
        <dbReference type="EMBL" id="TDD62060.1"/>
    </source>
</evidence>
<evidence type="ECO:0000313" key="2">
    <source>
        <dbReference type="Proteomes" id="UP000295124"/>
    </source>
</evidence>
<dbReference type="AlphaFoldDB" id="A0A4R4ZUB3"/>
<keyword evidence="2" id="KW-1185">Reference proteome</keyword>
<reference evidence="1 2" key="1">
    <citation type="submission" date="2019-03" db="EMBL/GenBank/DDBJ databases">
        <title>Draft genome sequences of novel Actinobacteria.</title>
        <authorList>
            <person name="Sahin N."/>
            <person name="Ay H."/>
            <person name="Saygin H."/>
        </authorList>
    </citation>
    <scope>NUCLEOTIDE SEQUENCE [LARGE SCALE GENOMIC DNA]</scope>
    <source>
        <strain evidence="1 2">JCM 13523</strain>
    </source>
</reference>